<proteinExistence type="predicted"/>
<keyword evidence="4 6" id="KW-0472">Membrane</keyword>
<dbReference type="InterPro" id="IPR037185">
    <property type="entry name" value="EmrE-like"/>
</dbReference>
<dbReference type="Pfam" id="PF00892">
    <property type="entry name" value="EamA"/>
    <property type="match status" value="1"/>
</dbReference>
<accession>A0A4D9D1G0</accession>
<organism evidence="8 9">
    <name type="scientific">Nannochloropsis salina CCMP1776</name>
    <dbReference type="NCBI Taxonomy" id="1027361"/>
    <lineage>
        <taxon>Eukaryota</taxon>
        <taxon>Sar</taxon>
        <taxon>Stramenopiles</taxon>
        <taxon>Ochrophyta</taxon>
        <taxon>Eustigmatophyceae</taxon>
        <taxon>Eustigmatales</taxon>
        <taxon>Monodopsidaceae</taxon>
        <taxon>Microchloropsis</taxon>
        <taxon>Microchloropsis salina</taxon>
    </lineage>
</organism>
<feature type="compositionally biased region" description="Basic and acidic residues" evidence="5">
    <location>
        <begin position="286"/>
        <end position="295"/>
    </location>
</feature>
<evidence type="ECO:0000256" key="3">
    <source>
        <dbReference type="ARBA" id="ARBA00022989"/>
    </source>
</evidence>
<dbReference type="PANTHER" id="PTHR23051">
    <property type="entry name" value="SOLUTE CARRIER FAMILY 35, MEMBER F5"/>
    <property type="match status" value="1"/>
</dbReference>
<keyword evidence="2 6" id="KW-0812">Transmembrane</keyword>
<dbReference type="EMBL" id="SDOX01000016">
    <property type="protein sequence ID" value="TFJ85250.1"/>
    <property type="molecule type" value="Genomic_DNA"/>
</dbReference>
<dbReference type="InterPro" id="IPR000620">
    <property type="entry name" value="EamA_dom"/>
</dbReference>
<gene>
    <name evidence="8" type="ORF">NSK_003673</name>
</gene>
<dbReference type="GO" id="GO:0016020">
    <property type="term" value="C:membrane"/>
    <property type="evidence" value="ECO:0007669"/>
    <property type="project" value="UniProtKB-SubCell"/>
</dbReference>
<dbReference type="OrthoDB" id="1436450at2759"/>
<evidence type="ECO:0000313" key="9">
    <source>
        <dbReference type="Proteomes" id="UP000355283"/>
    </source>
</evidence>
<protein>
    <recommendedName>
        <fullName evidence="7">EamA domain-containing protein</fullName>
    </recommendedName>
</protein>
<comment type="subcellular location">
    <subcellularLocation>
        <location evidence="1">Membrane</location>
        <topology evidence="1">Multi-pass membrane protein</topology>
    </subcellularLocation>
</comment>
<dbReference type="AlphaFoldDB" id="A0A4D9D1G0"/>
<evidence type="ECO:0000256" key="4">
    <source>
        <dbReference type="ARBA" id="ARBA00023136"/>
    </source>
</evidence>
<feature type="transmembrane region" description="Helical" evidence="6">
    <location>
        <begin position="98"/>
        <end position="118"/>
    </location>
</feature>
<evidence type="ECO:0000256" key="5">
    <source>
        <dbReference type="SAM" id="MobiDB-lite"/>
    </source>
</evidence>
<sequence>MARIPDELPLPSTVLEDPSARSAPAEAEEYSSTTEPLRWSHLKTLRTAVVVFPLFFIANFSYNLSLAHTSVTSNTIISTTSSLWTFLFSTCRGLERFAWVKMAGLLLSMGGTVLVGLADRNGEGTNSVAGDALCLFAAIMYGVYTTALRVLVPDDRSVSFQLLFGYVGLLSLLLLLPPTLLLLLTHALPSVFAGLSLSVLGFIVLNGLADNVLSDYLWARSIVLTSPTVATVGLSLTIPLAFLSDAALGKAHGGLKEVFGAVAVAAGFGLVSWEQKEEAEAEEEEREGRRIRADVGEGNEADAGKSGGDQGVEEAKSMVVR</sequence>
<feature type="transmembrane region" description="Helical" evidence="6">
    <location>
        <begin position="163"/>
        <end position="184"/>
    </location>
</feature>
<feature type="transmembrane region" description="Helical" evidence="6">
    <location>
        <begin position="47"/>
        <end position="65"/>
    </location>
</feature>
<feature type="transmembrane region" description="Helical" evidence="6">
    <location>
        <begin position="190"/>
        <end position="209"/>
    </location>
</feature>
<evidence type="ECO:0000313" key="8">
    <source>
        <dbReference type="EMBL" id="TFJ85250.1"/>
    </source>
</evidence>
<feature type="region of interest" description="Disordered" evidence="5">
    <location>
        <begin position="276"/>
        <end position="321"/>
    </location>
</feature>
<evidence type="ECO:0000256" key="2">
    <source>
        <dbReference type="ARBA" id="ARBA00022692"/>
    </source>
</evidence>
<reference evidence="8 9" key="1">
    <citation type="submission" date="2019-01" db="EMBL/GenBank/DDBJ databases">
        <title>Nuclear Genome Assembly of the Microalgal Biofuel strain Nannochloropsis salina CCMP1776.</title>
        <authorList>
            <person name="Hovde B."/>
        </authorList>
    </citation>
    <scope>NUCLEOTIDE SEQUENCE [LARGE SCALE GENOMIC DNA]</scope>
    <source>
        <strain evidence="8 9">CCMP1776</strain>
    </source>
</reference>
<keyword evidence="9" id="KW-1185">Reference proteome</keyword>
<feature type="transmembrane region" description="Helical" evidence="6">
    <location>
        <begin position="221"/>
        <end position="242"/>
    </location>
</feature>
<keyword evidence="3 6" id="KW-1133">Transmembrane helix</keyword>
<name>A0A4D9D1G0_9STRA</name>
<evidence type="ECO:0000256" key="1">
    <source>
        <dbReference type="ARBA" id="ARBA00004141"/>
    </source>
</evidence>
<evidence type="ECO:0000256" key="6">
    <source>
        <dbReference type="SAM" id="Phobius"/>
    </source>
</evidence>
<evidence type="ECO:0000259" key="7">
    <source>
        <dbReference type="Pfam" id="PF00892"/>
    </source>
</evidence>
<comment type="caution">
    <text evidence="8">The sequence shown here is derived from an EMBL/GenBank/DDBJ whole genome shotgun (WGS) entry which is preliminary data.</text>
</comment>
<dbReference type="SUPFAM" id="SSF103481">
    <property type="entry name" value="Multidrug resistance efflux transporter EmrE"/>
    <property type="match status" value="1"/>
</dbReference>
<feature type="domain" description="EamA" evidence="7">
    <location>
        <begin position="39"/>
        <end position="115"/>
    </location>
</feature>
<dbReference type="Proteomes" id="UP000355283">
    <property type="component" value="Unassembled WGS sequence"/>
</dbReference>
<dbReference type="PANTHER" id="PTHR23051:SF0">
    <property type="entry name" value="SOLUTE CARRIER FAMILY 35 MEMBER F5"/>
    <property type="match status" value="1"/>
</dbReference>
<feature type="transmembrane region" description="Helical" evidence="6">
    <location>
        <begin position="130"/>
        <end position="151"/>
    </location>
</feature>